<dbReference type="EMBL" id="JACMRX010000005">
    <property type="protein sequence ID" value="KAF7989987.1"/>
    <property type="molecule type" value="Genomic_DNA"/>
</dbReference>
<feature type="active site" evidence="5">
    <location>
        <position position="39"/>
    </location>
</feature>
<dbReference type="PANTHER" id="PTHR10029">
    <property type="entry name" value="ACYLPHOSPHATASE"/>
    <property type="match status" value="1"/>
</dbReference>
<dbReference type="Pfam" id="PF00708">
    <property type="entry name" value="Acylphosphatase"/>
    <property type="match status" value="1"/>
</dbReference>
<evidence type="ECO:0000313" key="10">
    <source>
        <dbReference type="Proteomes" id="UP000639338"/>
    </source>
</evidence>
<reference evidence="9 10" key="1">
    <citation type="submission" date="2020-08" db="EMBL/GenBank/DDBJ databases">
        <title>Aphidius gifuensis genome sequencing and assembly.</title>
        <authorList>
            <person name="Du Z."/>
        </authorList>
    </citation>
    <scope>NUCLEOTIDE SEQUENCE [LARGE SCALE GENOMIC DNA]</scope>
    <source>
        <strain evidence="9">YNYX2018</strain>
        <tissue evidence="9">Adults</tissue>
    </source>
</reference>
<proteinExistence type="inferred from homology"/>
<comment type="similarity">
    <text evidence="1 7">Belongs to the acylphosphatase family.</text>
</comment>
<dbReference type="Gene3D" id="3.30.70.100">
    <property type="match status" value="1"/>
</dbReference>
<keyword evidence="10" id="KW-1185">Reference proteome</keyword>
<keyword evidence="3 5" id="KW-0378">Hydrolase</keyword>
<evidence type="ECO:0000256" key="5">
    <source>
        <dbReference type="PROSITE-ProRule" id="PRU00520"/>
    </source>
</evidence>
<dbReference type="InterPro" id="IPR017968">
    <property type="entry name" value="Acylphosphatase_CS"/>
</dbReference>
<evidence type="ECO:0000256" key="2">
    <source>
        <dbReference type="ARBA" id="ARBA00012150"/>
    </source>
</evidence>
<evidence type="ECO:0000256" key="1">
    <source>
        <dbReference type="ARBA" id="ARBA00005614"/>
    </source>
</evidence>
<dbReference type="PRINTS" id="PR00112">
    <property type="entry name" value="ACYLPHPHTASE"/>
</dbReference>
<evidence type="ECO:0000256" key="4">
    <source>
        <dbReference type="ARBA" id="ARBA00047645"/>
    </source>
</evidence>
<sequence>MQNNIGLDFEVFGRVQGVFFRKYTQKKAEELFIKGWCMNTKEGSVVGRLEGDKQKIEEMKEWLRVTGSPQSSIVDVKFKNEQIIDKINYPNFAIKK</sequence>
<dbReference type="PANTHER" id="PTHR10029:SF3">
    <property type="entry name" value="ACYLPHOSPHATASE-RELATED"/>
    <property type="match status" value="1"/>
</dbReference>
<dbReference type="OrthoDB" id="7961613at2759"/>
<dbReference type="SUPFAM" id="SSF54975">
    <property type="entry name" value="Acylphosphatase/BLUF domain-like"/>
    <property type="match status" value="1"/>
</dbReference>
<accession>A0A835CN84</accession>
<dbReference type="EC" id="3.6.1.7" evidence="2 5"/>
<dbReference type="GO" id="GO:0003998">
    <property type="term" value="F:acylphosphatase activity"/>
    <property type="evidence" value="ECO:0007669"/>
    <property type="project" value="UniProtKB-EC"/>
</dbReference>
<comment type="catalytic activity">
    <reaction evidence="4 5 6">
        <text>an acyl phosphate + H2O = a carboxylate + phosphate + H(+)</text>
        <dbReference type="Rhea" id="RHEA:14965"/>
        <dbReference type="ChEBI" id="CHEBI:15377"/>
        <dbReference type="ChEBI" id="CHEBI:15378"/>
        <dbReference type="ChEBI" id="CHEBI:29067"/>
        <dbReference type="ChEBI" id="CHEBI:43474"/>
        <dbReference type="ChEBI" id="CHEBI:59918"/>
        <dbReference type="EC" id="3.6.1.7"/>
    </reaction>
</comment>
<comment type="caution">
    <text evidence="9">The sequence shown here is derived from an EMBL/GenBank/DDBJ whole genome shotgun (WGS) entry which is preliminary data.</text>
</comment>
<feature type="domain" description="Acylphosphatase-like" evidence="8">
    <location>
        <begin position="6"/>
        <end position="96"/>
    </location>
</feature>
<dbReference type="PROSITE" id="PS00151">
    <property type="entry name" value="ACYLPHOSPHATASE_2"/>
    <property type="match status" value="1"/>
</dbReference>
<evidence type="ECO:0000256" key="6">
    <source>
        <dbReference type="RuleBase" id="RU000553"/>
    </source>
</evidence>
<organism evidence="9 10">
    <name type="scientific">Aphidius gifuensis</name>
    <name type="common">Parasitoid wasp</name>
    <dbReference type="NCBI Taxonomy" id="684658"/>
    <lineage>
        <taxon>Eukaryota</taxon>
        <taxon>Metazoa</taxon>
        <taxon>Ecdysozoa</taxon>
        <taxon>Arthropoda</taxon>
        <taxon>Hexapoda</taxon>
        <taxon>Insecta</taxon>
        <taxon>Pterygota</taxon>
        <taxon>Neoptera</taxon>
        <taxon>Endopterygota</taxon>
        <taxon>Hymenoptera</taxon>
        <taxon>Apocrita</taxon>
        <taxon>Ichneumonoidea</taxon>
        <taxon>Braconidae</taxon>
        <taxon>Aphidiinae</taxon>
        <taxon>Aphidius</taxon>
    </lineage>
</organism>
<dbReference type="InterPro" id="IPR036046">
    <property type="entry name" value="Acylphosphatase-like_dom_sf"/>
</dbReference>
<feature type="active site" evidence="5">
    <location>
        <position position="21"/>
    </location>
</feature>
<evidence type="ECO:0000256" key="7">
    <source>
        <dbReference type="RuleBase" id="RU004168"/>
    </source>
</evidence>
<dbReference type="FunFam" id="3.30.70.100:FF:000011">
    <property type="entry name" value="Acylphosphatase"/>
    <property type="match status" value="1"/>
</dbReference>
<dbReference type="PROSITE" id="PS00150">
    <property type="entry name" value="ACYLPHOSPHATASE_1"/>
    <property type="match status" value="1"/>
</dbReference>
<gene>
    <name evidence="9" type="ORF">HCN44_008661</name>
</gene>
<evidence type="ECO:0000313" key="9">
    <source>
        <dbReference type="EMBL" id="KAF7989987.1"/>
    </source>
</evidence>
<dbReference type="InterPro" id="IPR001792">
    <property type="entry name" value="Acylphosphatase-like_dom"/>
</dbReference>
<dbReference type="InterPro" id="IPR020456">
    <property type="entry name" value="Acylphosphatase"/>
</dbReference>
<evidence type="ECO:0000256" key="3">
    <source>
        <dbReference type="ARBA" id="ARBA00022801"/>
    </source>
</evidence>
<dbReference type="PROSITE" id="PS51160">
    <property type="entry name" value="ACYLPHOSPHATASE_3"/>
    <property type="match status" value="1"/>
</dbReference>
<evidence type="ECO:0000259" key="8">
    <source>
        <dbReference type="PROSITE" id="PS51160"/>
    </source>
</evidence>
<dbReference type="Proteomes" id="UP000639338">
    <property type="component" value="Unassembled WGS sequence"/>
</dbReference>
<name>A0A835CN84_APHGI</name>
<dbReference type="AlphaFoldDB" id="A0A835CN84"/>
<protein>
    <recommendedName>
        <fullName evidence="2 5">Acylphosphatase</fullName>
        <ecNumber evidence="2 5">3.6.1.7</ecNumber>
    </recommendedName>
</protein>